<proteinExistence type="predicted"/>
<feature type="region of interest" description="Disordered" evidence="2">
    <location>
        <begin position="84"/>
        <end position="179"/>
    </location>
</feature>
<protein>
    <submittedName>
        <fullName evidence="3">Uncharacterized protein</fullName>
    </submittedName>
</protein>
<accession>A0AAN6RK27</accession>
<evidence type="ECO:0000256" key="2">
    <source>
        <dbReference type="SAM" id="MobiDB-lite"/>
    </source>
</evidence>
<evidence type="ECO:0000313" key="4">
    <source>
        <dbReference type="Proteomes" id="UP001280581"/>
    </source>
</evidence>
<feature type="compositionally biased region" description="Polar residues" evidence="2">
    <location>
        <begin position="114"/>
        <end position="146"/>
    </location>
</feature>
<feature type="compositionally biased region" description="Pro residues" evidence="2">
    <location>
        <begin position="498"/>
        <end position="517"/>
    </location>
</feature>
<feature type="region of interest" description="Disordered" evidence="2">
    <location>
        <begin position="472"/>
        <end position="580"/>
    </location>
</feature>
<sequence length="663" mass="73849">MYGSVDTPAELPQQEACRGDNLDVHDYFGGQQKVMDKGFYSDTPAQEHTGMDSDANVKHGRDVDNIELTLSDASEDEMPLIRRSRQLPQQGLLTSARMPDGSSPASFEKPSKQALPTSFWEPNTSSPTNVKQSSQQALFTSSQGPCTSLPKDIEQADVEQPRIRKKPGPKPWAQRAISKNDTEAKKQVIRAIEKNWGKNFIWYYIPKCHRPLQKRGPGKRPTYRQHEANPKYWLPSVLKCVLNVSKLSSDKDLLRQTFTDIVRHRIKNTGNRKPQLVTTDFDVAEDMLSRGWDLVTSFSIRYKHLLLSHPRGKIETDEDIDHILDVGDDDYEPIIDDSDDEEMNEVIDNDTEDRKEVNDTSEPGPNYFHGHPHQVSKVLVTKEKKPVKSTKKKAKKVTASDKSKGPEPPSHSSAQSSSGTLPYQNQFGAYGIPPPGYPPYGAYQGYPPMQGYPPQQHMKGYPPAPPMYPWTGYGQFSGYGPQAPNKGNDAQNSSPQPHAYPPHGFPGMPHYPYPMPPASSTTGSAQQFTPGPTPFSAQPSVPTSVPPSTPELPATSHNPGNMRFSPFGHAQHSSPFITEEDRVHYDAAGRPIGTRIKLESGVKDEAVTIENYNHSPGGIFDEADGEEDDEMADEDMLREIAEQEKRVEMLRAKLAKKKKEQGA</sequence>
<keyword evidence="1" id="KW-0175">Coiled coil</keyword>
<dbReference type="AlphaFoldDB" id="A0AAN6RK27"/>
<keyword evidence="4" id="KW-1185">Reference proteome</keyword>
<comment type="caution">
    <text evidence="3">The sequence shown here is derived from an EMBL/GenBank/DDBJ whole genome shotgun (WGS) entry which is preliminary data.</text>
</comment>
<evidence type="ECO:0000256" key="1">
    <source>
        <dbReference type="SAM" id="Coils"/>
    </source>
</evidence>
<dbReference type="EMBL" id="WVTA01000003">
    <property type="protein sequence ID" value="KAK3214567.1"/>
    <property type="molecule type" value="Genomic_DNA"/>
</dbReference>
<gene>
    <name evidence="3" type="ORF">GRF29_19g584293</name>
</gene>
<feature type="compositionally biased region" description="Polar residues" evidence="2">
    <location>
        <begin position="518"/>
        <end position="538"/>
    </location>
</feature>
<feature type="compositionally biased region" description="Basic and acidic residues" evidence="2">
    <location>
        <begin position="151"/>
        <end position="162"/>
    </location>
</feature>
<feature type="region of interest" description="Disordered" evidence="2">
    <location>
        <begin position="350"/>
        <end position="460"/>
    </location>
</feature>
<dbReference type="Proteomes" id="UP001280581">
    <property type="component" value="Unassembled WGS sequence"/>
</dbReference>
<organism evidence="3 4">
    <name type="scientific">Pseudopithomyces chartarum</name>
    <dbReference type="NCBI Taxonomy" id="1892770"/>
    <lineage>
        <taxon>Eukaryota</taxon>
        <taxon>Fungi</taxon>
        <taxon>Dikarya</taxon>
        <taxon>Ascomycota</taxon>
        <taxon>Pezizomycotina</taxon>
        <taxon>Dothideomycetes</taxon>
        <taxon>Pleosporomycetidae</taxon>
        <taxon>Pleosporales</taxon>
        <taxon>Massarineae</taxon>
        <taxon>Didymosphaeriaceae</taxon>
        <taxon>Pseudopithomyces</taxon>
    </lineage>
</organism>
<evidence type="ECO:0000313" key="3">
    <source>
        <dbReference type="EMBL" id="KAK3214567.1"/>
    </source>
</evidence>
<reference evidence="3 4" key="1">
    <citation type="submission" date="2021-02" db="EMBL/GenBank/DDBJ databases">
        <title>Genome assembly of Pseudopithomyces chartarum.</title>
        <authorList>
            <person name="Jauregui R."/>
            <person name="Singh J."/>
            <person name="Voisey C."/>
        </authorList>
    </citation>
    <scope>NUCLEOTIDE SEQUENCE [LARGE SCALE GENOMIC DNA]</scope>
    <source>
        <strain evidence="3 4">AGR01</strain>
    </source>
</reference>
<feature type="compositionally biased region" description="Low complexity" evidence="2">
    <location>
        <begin position="439"/>
        <end position="456"/>
    </location>
</feature>
<name>A0AAN6RK27_9PLEO</name>
<feature type="compositionally biased region" description="Basic residues" evidence="2">
    <location>
        <begin position="387"/>
        <end position="396"/>
    </location>
</feature>
<feature type="coiled-coil region" evidence="1">
    <location>
        <begin position="633"/>
        <end position="660"/>
    </location>
</feature>